<dbReference type="Proteomes" id="UP000075714">
    <property type="component" value="Unassembled WGS sequence"/>
</dbReference>
<evidence type="ECO:0000256" key="1">
    <source>
        <dbReference type="SAM" id="MobiDB-lite"/>
    </source>
</evidence>
<protein>
    <submittedName>
        <fullName evidence="2">Uncharacterized protein</fullName>
    </submittedName>
</protein>
<dbReference type="EMBL" id="LSYV01000191">
    <property type="protein sequence ID" value="KXZ42164.1"/>
    <property type="molecule type" value="Genomic_DNA"/>
</dbReference>
<accession>A0A150FX13</accession>
<evidence type="ECO:0000313" key="2">
    <source>
        <dbReference type="EMBL" id="KXZ42164.1"/>
    </source>
</evidence>
<gene>
    <name evidence="2" type="ORF">GPECTOR_192g310</name>
</gene>
<dbReference type="AlphaFoldDB" id="A0A150FX13"/>
<reference evidence="3" key="1">
    <citation type="journal article" date="2016" name="Nat. Commun.">
        <title>The Gonium pectorale genome demonstrates co-option of cell cycle regulation during the evolution of multicellularity.</title>
        <authorList>
            <person name="Hanschen E.R."/>
            <person name="Marriage T.N."/>
            <person name="Ferris P.J."/>
            <person name="Hamaji T."/>
            <person name="Toyoda A."/>
            <person name="Fujiyama A."/>
            <person name="Neme R."/>
            <person name="Noguchi H."/>
            <person name="Minakuchi Y."/>
            <person name="Suzuki M."/>
            <person name="Kawai-Toyooka H."/>
            <person name="Smith D.R."/>
            <person name="Sparks H."/>
            <person name="Anderson J."/>
            <person name="Bakaric R."/>
            <person name="Luria V."/>
            <person name="Karger A."/>
            <person name="Kirschner M.W."/>
            <person name="Durand P.M."/>
            <person name="Michod R.E."/>
            <person name="Nozaki H."/>
            <person name="Olson B.J."/>
        </authorList>
    </citation>
    <scope>NUCLEOTIDE SEQUENCE [LARGE SCALE GENOMIC DNA]</scope>
    <source>
        <strain evidence="3">NIES-2863</strain>
    </source>
</reference>
<dbReference type="STRING" id="33097.A0A150FX13"/>
<sequence length="141" mass="15248">MPGGADDDNPVLKPILPLLAQPERKHAPVREGDLEVLEAHRQARIAEHHAWVKDMTTKFKLQRAAMKALPERLRQLAMVPDHTPFPMDRKYLFDTPPEAYRDGGSDGSSGERGEGAGTGKPAAAAGREGKLAPPRATGRAG</sequence>
<feature type="region of interest" description="Disordered" evidence="1">
    <location>
        <begin position="84"/>
        <end position="141"/>
    </location>
</feature>
<name>A0A150FX13_GONPE</name>
<comment type="caution">
    <text evidence="2">The sequence shown here is derived from an EMBL/GenBank/DDBJ whole genome shotgun (WGS) entry which is preliminary data.</text>
</comment>
<keyword evidence="3" id="KW-1185">Reference proteome</keyword>
<feature type="compositionally biased region" description="Basic and acidic residues" evidence="1">
    <location>
        <begin position="99"/>
        <end position="114"/>
    </location>
</feature>
<proteinExistence type="predicted"/>
<organism evidence="2 3">
    <name type="scientific">Gonium pectorale</name>
    <name type="common">Green alga</name>
    <dbReference type="NCBI Taxonomy" id="33097"/>
    <lineage>
        <taxon>Eukaryota</taxon>
        <taxon>Viridiplantae</taxon>
        <taxon>Chlorophyta</taxon>
        <taxon>core chlorophytes</taxon>
        <taxon>Chlorophyceae</taxon>
        <taxon>CS clade</taxon>
        <taxon>Chlamydomonadales</taxon>
        <taxon>Volvocaceae</taxon>
        <taxon>Gonium</taxon>
    </lineage>
</organism>
<dbReference type="OrthoDB" id="64875at2759"/>
<evidence type="ECO:0000313" key="3">
    <source>
        <dbReference type="Proteomes" id="UP000075714"/>
    </source>
</evidence>